<protein>
    <submittedName>
        <fullName evidence="1">Uncharacterized protein</fullName>
    </submittedName>
</protein>
<evidence type="ECO:0000313" key="1">
    <source>
        <dbReference type="EMBL" id="KAK0460885.1"/>
    </source>
</evidence>
<keyword evidence="2" id="KW-1185">Reference proteome</keyword>
<evidence type="ECO:0000313" key="2">
    <source>
        <dbReference type="Proteomes" id="UP001175227"/>
    </source>
</evidence>
<accession>A0AA39N8B2</accession>
<sequence length="147" mass="16853">MKAMRKYGKTERKIIKTHWTPSQSNVKERDGCCQYVCLHTFFFLDTRLERPKDSVWADAMGNLFIQGTALSVVLYEEFDKDKGNKIHWCSEGRRSKDGKMQVKHQEYTCGNKGRMQCMPASLSTLFADTNLIQSMPQGMGTCTVLLL</sequence>
<dbReference type="Proteomes" id="UP001175227">
    <property type="component" value="Unassembled WGS sequence"/>
</dbReference>
<dbReference type="AlphaFoldDB" id="A0AA39N8B2"/>
<dbReference type="EMBL" id="JAUEPR010000157">
    <property type="protein sequence ID" value="KAK0460885.1"/>
    <property type="molecule type" value="Genomic_DNA"/>
</dbReference>
<organism evidence="1 2">
    <name type="scientific">Armillaria novae-zelandiae</name>
    <dbReference type="NCBI Taxonomy" id="153914"/>
    <lineage>
        <taxon>Eukaryota</taxon>
        <taxon>Fungi</taxon>
        <taxon>Dikarya</taxon>
        <taxon>Basidiomycota</taxon>
        <taxon>Agaricomycotina</taxon>
        <taxon>Agaricomycetes</taxon>
        <taxon>Agaricomycetidae</taxon>
        <taxon>Agaricales</taxon>
        <taxon>Marasmiineae</taxon>
        <taxon>Physalacriaceae</taxon>
        <taxon>Armillaria</taxon>
    </lineage>
</organism>
<comment type="caution">
    <text evidence="1">The sequence shown here is derived from an EMBL/GenBank/DDBJ whole genome shotgun (WGS) entry which is preliminary data.</text>
</comment>
<reference evidence="1" key="1">
    <citation type="submission" date="2023-06" db="EMBL/GenBank/DDBJ databases">
        <authorList>
            <consortium name="Lawrence Berkeley National Laboratory"/>
            <person name="Ahrendt S."/>
            <person name="Sahu N."/>
            <person name="Indic B."/>
            <person name="Wong-Bajracharya J."/>
            <person name="Merenyi Z."/>
            <person name="Ke H.-M."/>
            <person name="Monk M."/>
            <person name="Kocsube S."/>
            <person name="Drula E."/>
            <person name="Lipzen A."/>
            <person name="Balint B."/>
            <person name="Henrissat B."/>
            <person name="Andreopoulos B."/>
            <person name="Martin F.M."/>
            <person name="Harder C.B."/>
            <person name="Rigling D."/>
            <person name="Ford K.L."/>
            <person name="Foster G.D."/>
            <person name="Pangilinan J."/>
            <person name="Papanicolaou A."/>
            <person name="Barry K."/>
            <person name="LaButti K."/>
            <person name="Viragh M."/>
            <person name="Koriabine M."/>
            <person name="Yan M."/>
            <person name="Riley R."/>
            <person name="Champramary S."/>
            <person name="Plett K.L."/>
            <person name="Tsai I.J."/>
            <person name="Slot J."/>
            <person name="Sipos G."/>
            <person name="Plett J."/>
            <person name="Nagy L.G."/>
            <person name="Grigoriev I.V."/>
        </authorList>
    </citation>
    <scope>NUCLEOTIDE SEQUENCE</scope>
    <source>
        <strain evidence="1">ICMP 16352</strain>
    </source>
</reference>
<proteinExistence type="predicted"/>
<name>A0AA39N8B2_9AGAR</name>
<gene>
    <name evidence="1" type="ORF">IW261DRAFT_1428648</name>
</gene>